<dbReference type="RefSeq" id="XP_018135257.2">
    <property type="nucleotide sequence ID" value="XM_018269899.2"/>
</dbReference>
<dbReference type="SMART" id="SM00906">
    <property type="entry name" value="Fungal_trans"/>
    <property type="match status" value="1"/>
</dbReference>
<evidence type="ECO:0000256" key="1">
    <source>
        <dbReference type="ARBA" id="ARBA00004123"/>
    </source>
</evidence>
<keyword evidence="10" id="KW-1185">Reference proteome</keyword>
<dbReference type="EMBL" id="KV460206">
    <property type="protein sequence ID" value="OBU01525.2"/>
    <property type="molecule type" value="Genomic_DNA"/>
</dbReference>
<dbReference type="CDD" id="cd12148">
    <property type="entry name" value="fungal_TF_MHR"/>
    <property type="match status" value="1"/>
</dbReference>
<feature type="domain" description="Zn(2)-C6 fungal-type" evidence="8">
    <location>
        <begin position="12"/>
        <end position="42"/>
    </location>
</feature>
<accession>A0A2P2SXJ3</accession>
<dbReference type="GO" id="GO:0003677">
    <property type="term" value="F:DNA binding"/>
    <property type="evidence" value="ECO:0007669"/>
    <property type="project" value="UniProtKB-KW"/>
</dbReference>
<organism evidence="9 10">
    <name type="scientific">Pseudogymnoascus verrucosus</name>
    <dbReference type="NCBI Taxonomy" id="342668"/>
    <lineage>
        <taxon>Eukaryota</taxon>
        <taxon>Fungi</taxon>
        <taxon>Dikarya</taxon>
        <taxon>Ascomycota</taxon>
        <taxon>Pezizomycotina</taxon>
        <taxon>Leotiomycetes</taxon>
        <taxon>Thelebolales</taxon>
        <taxon>Thelebolaceae</taxon>
        <taxon>Pseudogymnoascus</taxon>
    </lineage>
</organism>
<protein>
    <recommendedName>
        <fullName evidence="8">Zn(2)-C6 fungal-type domain-containing protein</fullName>
    </recommendedName>
</protein>
<reference evidence="10" key="2">
    <citation type="journal article" date="2018" name="Nat. Commun.">
        <title>Extreme sensitivity to ultraviolet light in the fungal pathogen causing white-nose syndrome of bats.</title>
        <authorList>
            <person name="Palmer J.M."/>
            <person name="Drees K.P."/>
            <person name="Foster J.T."/>
            <person name="Lindner D.L."/>
        </authorList>
    </citation>
    <scope>NUCLEOTIDE SEQUENCE [LARGE SCALE GENOMIC DNA]</scope>
    <source>
        <strain evidence="10">UAMH 10579</strain>
    </source>
</reference>
<dbReference type="GeneID" id="28833753"/>
<evidence type="ECO:0000256" key="5">
    <source>
        <dbReference type="ARBA" id="ARBA00023163"/>
    </source>
</evidence>
<evidence type="ECO:0000256" key="2">
    <source>
        <dbReference type="ARBA" id="ARBA00022723"/>
    </source>
</evidence>
<name>A0A2P2SXJ3_9PEZI</name>
<keyword evidence="5" id="KW-0804">Transcription</keyword>
<dbReference type="InterPro" id="IPR036864">
    <property type="entry name" value="Zn2-C6_fun-type_DNA-bd_sf"/>
</dbReference>
<proteinExistence type="predicted"/>
<keyword evidence="4" id="KW-0238">DNA-binding</keyword>
<dbReference type="PROSITE" id="PS50048">
    <property type="entry name" value="ZN2_CY6_FUNGAL_2"/>
    <property type="match status" value="1"/>
</dbReference>
<dbReference type="PANTHER" id="PTHR47338:SF3">
    <property type="entry name" value="C6 FINGER DOMAIN TRANSCRIPTION FACTOR DBAA-RELATED"/>
    <property type="match status" value="1"/>
</dbReference>
<feature type="region of interest" description="Disordered" evidence="7">
    <location>
        <begin position="73"/>
        <end position="120"/>
    </location>
</feature>
<reference evidence="9 10" key="1">
    <citation type="submission" date="2016-03" db="EMBL/GenBank/DDBJ databases">
        <title>Comparative genomics of Pseudogymnoascus destructans, the fungus causing white-nose syndrome of bats.</title>
        <authorList>
            <person name="Palmer J.M."/>
            <person name="Drees K.P."/>
            <person name="Foster J.T."/>
            <person name="Lindner D.L."/>
        </authorList>
    </citation>
    <scope>NUCLEOTIDE SEQUENCE [LARGE SCALE GENOMIC DNA]</scope>
    <source>
        <strain evidence="9 10">UAMH 10579</strain>
    </source>
</reference>
<feature type="compositionally biased region" description="Basic and acidic residues" evidence="7">
    <location>
        <begin position="90"/>
        <end position="100"/>
    </location>
</feature>
<evidence type="ECO:0000256" key="7">
    <source>
        <dbReference type="SAM" id="MobiDB-lite"/>
    </source>
</evidence>
<dbReference type="InterPro" id="IPR007219">
    <property type="entry name" value="XnlR_reg_dom"/>
</dbReference>
<dbReference type="InterPro" id="IPR001138">
    <property type="entry name" value="Zn2Cys6_DnaBD"/>
</dbReference>
<evidence type="ECO:0000259" key="8">
    <source>
        <dbReference type="PROSITE" id="PS50048"/>
    </source>
</evidence>
<keyword evidence="2" id="KW-0479">Metal-binding</keyword>
<dbReference type="GO" id="GO:0000981">
    <property type="term" value="F:DNA-binding transcription factor activity, RNA polymerase II-specific"/>
    <property type="evidence" value="ECO:0007669"/>
    <property type="project" value="InterPro"/>
</dbReference>
<dbReference type="AlphaFoldDB" id="A0A2P2SXJ3"/>
<dbReference type="CDD" id="cd00067">
    <property type="entry name" value="GAL4"/>
    <property type="match status" value="1"/>
</dbReference>
<evidence type="ECO:0000256" key="6">
    <source>
        <dbReference type="ARBA" id="ARBA00023242"/>
    </source>
</evidence>
<dbReference type="STRING" id="342668.A0A2P2SXJ3"/>
<dbReference type="GO" id="GO:0005634">
    <property type="term" value="C:nucleus"/>
    <property type="evidence" value="ECO:0007669"/>
    <property type="project" value="UniProtKB-SubCell"/>
</dbReference>
<dbReference type="Proteomes" id="UP000091956">
    <property type="component" value="Unassembled WGS sequence"/>
</dbReference>
<gene>
    <name evidence="9" type="ORF">VE01_00367</name>
</gene>
<sequence>MSHWRRQQPGVACEDCRKRKLRCDRQRPKCGACSNSGLVCEVNTDRLPRGPKKGSLKAMRNRIMSLEEQLHEVDRRAPQRDQFAGLNHDTQGKRAMRDGEQSQYSDSNNSEEECDQTSPRGVKTLAAVRGEELLSDLMQADLDQLYFDRVHATVPIIHKYHYYVWSRNPGLKHSQVCLRNAMWILAMSHSSQFENVREAIYNETRQKLEENDLSENNMNVVQIEQVQAWILITSYEFLRSSYQRAWFSAGRVFRLVQLLRLHELDNHSELLQMLSASSSQEEEIGREERRRAFWVAYCLDRFISVQNGLPLTLNEEVICTRLPCLESEFETGKIMRVSSLSEAIAACNVQTPLSPLAECAILVTLYGRALSHSHVSTVEQYYGNTTQDFWFRHEWIDFKLREKADTFALKYPTTTIFAEPMLLMSFMILQATTLYLYKIMESMSVDDSCGEKVLEYQIQAITAAKKIANLTKEHARIGYFNGHVFIPAAIYLGIERLMIQRDAHMLDMQFLEESSIGEGLDGCLEILRKIQSVNNLAKYYLNLLDSGQLGDSRPLQP</sequence>
<dbReference type="GO" id="GO:0008270">
    <property type="term" value="F:zinc ion binding"/>
    <property type="evidence" value="ECO:0007669"/>
    <property type="project" value="InterPro"/>
</dbReference>
<dbReference type="PROSITE" id="PS00463">
    <property type="entry name" value="ZN2_CY6_FUNGAL_1"/>
    <property type="match status" value="1"/>
</dbReference>
<dbReference type="SMART" id="SM00066">
    <property type="entry name" value="GAL4"/>
    <property type="match status" value="1"/>
</dbReference>
<evidence type="ECO:0000313" key="10">
    <source>
        <dbReference type="Proteomes" id="UP000091956"/>
    </source>
</evidence>
<evidence type="ECO:0000256" key="3">
    <source>
        <dbReference type="ARBA" id="ARBA00023015"/>
    </source>
</evidence>
<dbReference type="Pfam" id="PF00172">
    <property type="entry name" value="Zn_clus"/>
    <property type="match status" value="1"/>
</dbReference>
<dbReference type="Gene3D" id="4.10.240.10">
    <property type="entry name" value="Zn(2)-C6 fungal-type DNA-binding domain"/>
    <property type="match status" value="1"/>
</dbReference>
<keyword evidence="3" id="KW-0805">Transcription regulation</keyword>
<evidence type="ECO:0000256" key="4">
    <source>
        <dbReference type="ARBA" id="ARBA00023125"/>
    </source>
</evidence>
<evidence type="ECO:0000313" key="9">
    <source>
        <dbReference type="EMBL" id="OBU01525.2"/>
    </source>
</evidence>
<dbReference type="Pfam" id="PF04082">
    <property type="entry name" value="Fungal_trans"/>
    <property type="match status" value="1"/>
</dbReference>
<keyword evidence="6" id="KW-0539">Nucleus</keyword>
<dbReference type="InterPro" id="IPR050815">
    <property type="entry name" value="TF_fung"/>
</dbReference>
<dbReference type="SUPFAM" id="SSF57701">
    <property type="entry name" value="Zn2/Cys6 DNA-binding domain"/>
    <property type="match status" value="1"/>
</dbReference>
<comment type="subcellular location">
    <subcellularLocation>
        <location evidence="1">Nucleus</location>
    </subcellularLocation>
</comment>
<dbReference type="PANTHER" id="PTHR47338">
    <property type="entry name" value="ZN(II)2CYS6 TRANSCRIPTION FACTOR (EUROFUNG)-RELATED"/>
    <property type="match status" value="1"/>
</dbReference>
<dbReference type="GO" id="GO:0006351">
    <property type="term" value="P:DNA-templated transcription"/>
    <property type="evidence" value="ECO:0007669"/>
    <property type="project" value="InterPro"/>
</dbReference>